<evidence type="ECO:0000313" key="4">
    <source>
        <dbReference type="Proteomes" id="UP000002222"/>
    </source>
</evidence>
<evidence type="ECO:0000256" key="2">
    <source>
        <dbReference type="SAM" id="Phobius"/>
    </source>
</evidence>
<keyword evidence="4" id="KW-1185">Reference proteome</keyword>
<gene>
    <name evidence="3" type="ordered locus">Sdel_0679</name>
</gene>
<reference evidence="4" key="1">
    <citation type="submission" date="2009-11" db="EMBL/GenBank/DDBJ databases">
        <title>The complete genome of Sulfurospirillum deleyianum DSM 6946.</title>
        <authorList>
            <consortium name="US DOE Joint Genome Institute (JGI-PGF)"/>
            <person name="Lucas S."/>
            <person name="Copeland A."/>
            <person name="Lapidus A."/>
            <person name="Glavina del Rio T."/>
            <person name="Dalin E."/>
            <person name="Tice H."/>
            <person name="Bruce D."/>
            <person name="Goodwin L."/>
            <person name="Pitluck S."/>
            <person name="Kyrpides N."/>
            <person name="Mavromatis K."/>
            <person name="Ivanova N."/>
            <person name="Ovchinnikova G."/>
            <person name="Munk A.C."/>
            <person name="Lu M."/>
            <person name="Brettin T."/>
            <person name="Detter J.C."/>
            <person name="Han C."/>
            <person name="Tapia R."/>
            <person name="Larimer F."/>
            <person name="Land M."/>
            <person name="Hauser L."/>
            <person name="Markowitz V."/>
            <person name="Cheng J.F."/>
            <person name="Hugenholtz P."/>
            <person name="Woyke T."/>
            <person name="Wu D."/>
            <person name="Aumann P."/>
            <person name="Schneider S."/>
            <person name="Lang E."/>
            <person name="Spring S."/>
            <person name="Klenk H.P."/>
            <person name="Eisen J.A."/>
        </authorList>
    </citation>
    <scope>NUCLEOTIDE SEQUENCE [LARGE SCALE GENOMIC DNA]</scope>
    <source>
        <strain evidence="4">ATCC 51133 / DSM 6946 / 5175</strain>
    </source>
</reference>
<dbReference type="GO" id="GO:0016020">
    <property type="term" value="C:membrane"/>
    <property type="evidence" value="ECO:0007669"/>
    <property type="project" value="InterPro"/>
</dbReference>
<sequence length="98" mass="10949" precursor="true">MIILATLIEAFATILHTLVNIYIWVVIIAALITFVRPDPYNPIVQILFRLTNPVYAFIRKFVPTLIGGVDLAPLIVVLVLQFVDLFAVKLLFALSNAL</sequence>
<organism evidence="3 4">
    <name type="scientific">Sulfurospirillum deleyianum (strain ATCC 51133 / DSM 6946 / 5175)</name>
    <dbReference type="NCBI Taxonomy" id="525898"/>
    <lineage>
        <taxon>Bacteria</taxon>
        <taxon>Pseudomonadati</taxon>
        <taxon>Campylobacterota</taxon>
        <taxon>Epsilonproteobacteria</taxon>
        <taxon>Campylobacterales</taxon>
        <taxon>Sulfurospirillaceae</taxon>
        <taxon>Sulfurospirillum</taxon>
    </lineage>
</organism>
<protein>
    <recommendedName>
        <fullName evidence="5">YGGT family protein</fullName>
    </recommendedName>
</protein>
<dbReference type="eggNOG" id="COG0762">
    <property type="taxonomic scope" value="Bacteria"/>
</dbReference>
<dbReference type="PANTHER" id="PTHR33219">
    <property type="entry name" value="YLMG HOMOLOG PROTEIN 2, CHLOROPLASTIC"/>
    <property type="match status" value="1"/>
</dbReference>
<evidence type="ECO:0008006" key="5">
    <source>
        <dbReference type="Google" id="ProtNLM"/>
    </source>
</evidence>
<dbReference type="RefSeq" id="WP_012856481.1">
    <property type="nucleotide sequence ID" value="NC_013512.1"/>
</dbReference>
<feature type="transmembrane region" description="Helical" evidence="2">
    <location>
        <begin position="12"/>
        <end position="35"/>
    </location>
</feature>
<keyword evidence="2" id="KW-0812">Transmembrane</keyword>
<dbReference type="Proteomes" id="UP000002222">
    <property type="component" value="Chromosome"/>
</dbReference>
<proteinExistence type="inferred from homology"/>
<dbReference type="OrthoDB" id="47652at2"/>
<keyword evidence="2" id="KW-1133">Transmembrane helix</keyword>
<dbReference type="EMBL" id="CP001816">
    <property type="protein sequence ID" value="ACZ11715.1"/>
    <property type="molecule type" value="Genomic_DNA"/>
</dbReference>
<keyword evidence="2" id="KW-0472">Membrane</keyword>
<dbReference type="KEGG" id="sdl:Sdel_0679"/>
<dbReference type="HOGENOM" id="CLU_136788_1_0_7"/>
<feature type="transmembrane region" description="Helical" evidence="2">
    <location>
        <begin position="71"/>
        <end position="92"/>
    </location>
</feature>
<dbReference type="PANTHER" id="PTHR33219:SF14">
    <property type="entry name" value="PROTEIN COFACTOR ASSEMBLY OF COMPLEX C SUBUNIT B CCB3, CHLOROPLASTIC-RELATED"/>
    <property type="match status" value="1"/>
</dbReference>
<dbReference type="STRING" id="525898.Sdel_0679"/>
<comment type="similarity">
    <text evidence="1">Belongs to the YggT family.</text>
</comment>
<dbReference type="InterPro" id="IPR003425">
    <property type="entry name" value="CCB3/YggT"/>
</dbReference>
<evidence type="ECO:0000256" key="1">
    <source>
        <dbReference type="ARBA" id="ARBA00010894"/>
    </source>
</evidence>
<name>D1B098_SULD5</name>
<dbReference type="Pfam" id="PF02325">
    <property type="entry name" value="CCB3_YggT"/>
    <property type="match status" value="1"/>
</dbReference>
<dbReference type="AlphaFoldDB" id="D1B098"/>
<accession>D1B098</accession>
<reference evidence="3 4" key="2">
    <citation type="journal article" date="2010" name="Stand. Genomic Sci.">
        <title>Complete genome sequence of Sulfurospirillum deleyianum type strain (5175).</title>
        <authorList>
            <person name="Sikorski J."/>
            <person name="Lapidus A."/>
            <person name="Copeland A."/>
            <person name="Glavina Del Rio T."/>
            <person name="Nolan M."/>
            <person name="Lucas S."/>
            <person name="Chen F."/>
            <person name="Tice H."/>
            <person name="Cheng J.F."/>
            <person name="Saunders E."/>
            <person name="Bruce D."/>
            <person name="Goodwin L."/>
            <person name="Pitluck S."/>
            <person name="Ovchinnikova G."/>
            <person name="Pati A."/>
            <person name="Ivanova N."/>
            <person name="Mavromatis K."/>
            <person name="Chen A."/>
            <person name="Palaniappan K."/>
            <person name="Chain P."/>
            <person name="Land M."/>
            <person name="Hauser L."/>
            <person name="Chang Y.J."/>
            <person name="Jeffries C.D."/>
            <person name="Brettin T."/>
            <person name="Detter J.C."/>
            <person name="Han C."/>
            <person name="Rohde M."/>
            <person name="Lang E."/>
            <person name="Spring S."/>
            <person name="Goker M."/>
            <person name="Bristow J."/>
            <person name="Eisen J.A."/>
            <person name="Markowitz V."/>
            <person name="Hugenholtz P."/>
            <person name="Kyrpides N.C."/>
            <person name="Klenk H.P."/>
        </authorList>
    </citation>
    <scope>NUCLEOTIDE SEQUENCE [LARGE SCALE GENOMIC DNA]</scope>
    <source>
        <strain evidence="4">ATCC 51133 / DSM 6946 / 5175</strain>
    </source>
</reference>
<evidence type="ECO:0000313" key="3">
    <source>
        <dbReference type="EMBL" id="ACZ11715.1"/>
    </source>
</evidence>